<dbReference type="Gene3D" id="3.40.50.140">
    <property type="match status" value="1"/>
</dbReference>
<protein>
    <recommendedName>
        <fullName evidence="12">DNA topoisomerase 1</fullName>
        <ecNumber evidence="12">5.6.2.1</ecNumber>
    </recommendedName>
    <alternativeName>
        <fullName evidence="12">DNA topoisomerase I</fullName>
    </alternativeName>
</protein>
<evidence type="ECO:0000256" key="1">
    <source>
        <dbReference type="ARBA" id="ARBA00000213"/>
    </source>
</evidence>
<name>A0AAT9G586_9ENTR</name>
<keyword evidence="7" id="KW-0460">Magnesium</keyword>
<dbReference type="InterPro" id="IPR013263">
    <property type="entry name" value="TopoI_Znr_bac"/>
</dbReference>
<dbReference type="InterPro" id="IPR023405">
    <property type="entry name" value="Topo_IA_core_domain"/>
</dbReference>
<proteinExistence type="inferred from homology"/>
<evidence type="ECO:0000256" key="9">
    <source>
        <dbReference type="ARBA" id="ARBA00023125"/>
    </source>
</evidence>
<feature type="site" description="Interaction with DNA" evidence="12">
    <location>
        <position position="170"/>
    </location>
</feature>
<evidence type="ECO:0000256" key="12">
    <source>
        <dbReference type="HAMAP-Rule" id="MF_00952"/>
    </source>
</evidence>
<dbReference type="InterPro" id="IPR013826">
    <property type="entry name" value="Topo_IA_cen_sub3"/>
</dbReference>
<dbReference type="PROSITE" id="PS00396">
    <property type="entry name" value="TOPO_IA_1"/>
    <property type="match status" value="1"/>
</dbReference>
<dbReference type="InterPro" id="IPR006171">
    <property type="entry name" value="TOPRIM_dom"/>
</dbReference>
<dbReference type="Gene3D" id="3.30.65.10">
    <property type="entry name" value="Bacterial Topoisomerase I, domain 1"/>
    <property type="match status" value="3"/>
</dbReference>
<evidence type="ECO:0000256" key="5">
    <source>
        <dbReference type="ARBA" id="ARBA00022771"/>
    </source>
</evidence>
<dbReference type="HAMAP" id="MF_00952">
    <property type="entry name" value="Topoisom_1_prok"/>
    <property type="match status" value="1"/>
</dbReference>
<dbReference type="GO" id="GO:0005694">
    <property type="term" value="C:chromosome"/>
    <property type="evidence" value="ECO:0007669"/>
    <property type="project" value="InterPro"/>
</dbReference>
<dbReference type="PANTHER" id="PTHR42785">
    <property type="entry name" value="DNA TOPOISOMERASE, TYPE IA, CORE"/>
    <property type="match status" value="1"/>
</dbReference>
<comment type="catalytic activity">
    <reaction evidence="1 12">
        <text>ATP-independent breakage of single-stranded DNA, followed by passage and rejoining.</text>
        <dbReference type="EC" id="5.6.2.1"/>
    </reaction>
</comment>
<dbReference type="Pfam" id="PF01751">
    <property type="entry name" value="Toprim"/>
    <property type="match status" value="1"/>
</dbReference>
<evidence type="ECO:0000256" key="8">
    <source>
        <dbReference type="ARBA" id="ARBA00023029"/>
    </source>
</evidence>
<reference evidence="15" key="1">
    <citation type="journal article" date="2023" name="Front. Microbiol.">
        <title>Genome analysis of Candidatus Aschnera chinzeii, the bacterial endosymbiont of the blood-sucking bat fly Penicillidia jenynsii (Insecta: Diptera: Nycteribiidae).</title>
        <authorList>
            <person name="Koga R."/>
            <person name="Moriyama M."/>
            <person name="Nozaki T."/>
            <person name="Fukatsu T."/>
        </authorList>
    </citation>
    <scope>NUCLEOTIDE SEQUENCE</scope>
    <source>
        <strain evidence="15">Kw-01</strain>
    </source>
</reference>
<dbReference type="Pfam" id="PF01131">
    <property type="entry name" value="Topoisom_bac"/>
    <property type="match status" value="1"/>
</dbReference>
<dbReference type="InterPro" id="IPR003602">
    <property type="entry name" value="Topo_IA_DNA-bd_dom"/>
</dbReference>
<dbReference type="GO" id="GO:0003917">
    <property type="term" value="F:DNA topoisomerase type I (single strand cut, ATP-independent) activity"/>
    <property type="evidence" value="ECO:0007669"/>
    <property type="project" value="UniProtKB-UniRule"/>
</dbReference>
<dbReference type="SMART" id="SM00493">
    <property type="entry name" value="TOPRIM"/>
    <property type="match status" value="1"/>
</dbReference>
<dbReference type="PANTHER" id="PTHR42785:SF1">
    <property type="entry name" value="DNA TOPOISOMERASE"/>
    <property type="match status" value="1"/>
</dbReference>
<dbReference type="InterPro" id="IPR023406">
    <property type="entry name" value="Topo_IA_AS"/>
</dbReference>
<keyword evidence="5" id="KW-0863">Zinc-finger</keyword>
<evidence type="ECO:0000259" key="14">
    <source>
        <dbReference type="PROSITE" id="PS52039"/>
    </source>
</evidence>
<dbReference type="GO" id="GO:0003677">
    <property type="term" value="F:DNA binding"/>
    <property type="evidence" value="ECO:0007669"/>
    <property type="project" value="UniProtKB-KW"/>
</dbReference>
<evidence type="ECO:0000313" key="15">
    <source>
        <dbReference type="EMBL" id="BET44835.1"/>
    </source>
</evidence>
<dbReference type="SUPFAM" id="SSF56712">
    <property type="entry name" value="Prokaryotic type I DNA topoisomerase"/>
    <property type="match status" value="1"/>
</dbReference>
<accession>A0AAT9G586</accession>
<reference evidence="15" key="2">
    <citation type="submission" date="2023-10" db="EMBL/GenBank/DDBJ databases">
        <authorList>
            <person name="Koga R."/>
            <person name="Fukatsu T."/>
        </authorList>
    </citation>
    <scope>NUCLEOTIDE SEQUENCE</scope>
    <source>
        <strain evidence="15">Kw-01</strain>
    </source>
</reference>
<keyword evidence="6" id="KW-0862">Zinc</keyword>
<dbReference type="FunFam" id="3.40.50.140:FF:000001">
    <property type="entry name" value="DNA topoisomerase 1"/>
    <property type="match status" value="1"/>
</dbReference>
<dbReference type="CDD" id="cd03363">
    <property type="entry name" value="TOPRIM_TopoIA_TopoI"/>
    <property type="match status" value="1"/>
</dbReference>
<evidence type="ECO:0000256" key="4">
    <source>
        <dbReference type="ARBA" id="ARBA00022737"/>
    </source>
</evidence>
<keyword evidence="9 12" id="KW-0238">DNA-binding</keyword>
<keyword evidence="3" id="KW-0479">Metal-binding</keyword>
<dbReference type="InterPro" id="IPR003601">
    <property type="entry name" value="Topo_IA_2"/>
</dbReference>
<dbReference type="PROSITE" id="PS50880">
    <property type="entry name" value="TOPRIM"/>
    <property type="match status" value="1"/>
</dbReference>
<dbReference type="InterPro" id="IPR013825">
    <property type="entry name" value="Topo_IA_cen_sub2"/>
</dbReference>
<gene>
    <name evidence="12 15" type="primary">topA</name>
    <name evidence="15" type="ORF">ACHINZ_5100</name>
</gene>
<dbReference type="GO" id="GO:0008270">
    <property type="term" value="F:zinc ion binding"/>
    <property type="evidence" value="ECO:0007669"/>
    <property type="project" value="UniProtKB-KW"/>
</dbReference>
<dbReference type="InterPro" id="IPR013824">
    <property type="entry name" value="Topo_IA_cen_sub1"/>
</dbReference>
<dbReference type="NCBIfam" id="TIGR01051">
    <property type="entry name" value="topA_bact"/>
    <property type="match status" value="1"/>
</dbReference>
<keyword evidence="4" id="KW-0677">Repeat</keyword>
<dbReference type="EMBL" id="AP028961">
    <property type="protein sequence ID" value="BET44835.1"/>
    <property type="molecule type" value="Genomic_DNA"/>
</dbReference>
<dbReference type="InterPro" id="IPR049330">
    <property type="entry name" value="TOP1_Znf"/>
</dbReference>
<evidence type="ECO:0000256" key="3">
    <source>
        <dbReference type="ARBA" id="ARBA00022723"/>
    </source>
</evidence>
<evidence type="ECO:0000256" key="7">
    <source>
        <dbReference type="ARBA" id="ARBA00022842"/>
    </source>
</evidence>
<dbReference type="EC" id="5.6.2.1" evidence="12"/>
<dbReference type="Pfam" id="PF01396">
    <property type="entry name" value="Zn_ribbon_Top1"/>
    <property type="match status" value="2"/>
</dbReference>
<evidence type="ECO:0000259" key="13">
    <source>
        <dbReference type="PROSITE" id="PS50880"/>
    </source>
</evidence>
<dbReference type="GO" id="GO:0006265">
    <property type="term" value="P:DNA topological change"/>
    <property type="evidence" value="ECO:0007669"/>
    <property type="project" value="UniProtKB-UniRule"/>
</dbReference>
<feature type="site" description="Interaction with DNA" evidence="12">
    <location>
        <position position="169"/>
    </location>
</feature>
<sequence length="867" mass="100150">MDKNLVIVESLTKAKTINKYLGNNYIVKSSIGHVRDLPKKNNITNRTKKTTHLNKTNTLINSNEYNYFINKIGIDPYHGWEANYQILPGKEKIISELKSLADNVKHIFLATDLDREGEAIAWHLREVIGGDQQKYSRVIFNEITKNAIKKSFDNPTILNINRVNAQQARRFLDRIVGYMLSPLLWKKISRGLSAGRVQSVAVRLIVEREKSIKSFIPEEFWKLSVELSSNEIKSINMQITHQNNKLFKPKNKTEIDNIIKLLHNTSFKITSYIKQKILHKSHPPFITSTLQQAASIQLGFGIKKTMIVAQLLYEAGYITYVRTDSTNVSEDAINMVRKYIKSNFGKDYLPKIPNIYKNQQSSQEAHEAIRPSDVNIISDDLNNIKLDAKKLYQLIWRQFVASQMISAQSNITTLVVEAENFKLKTQWKNIIFDGWSKIIPGAININKNLFTSCFKVGEYLNLNKLIPTQHFTQPPSRYTESSLVQKLEKMGIGRPSTYPLIISTIQDRGYVKIENNKFYAEKIGEIVTDRLNENFQELMDYNFTAQMENKLDQIANNQLDWKIVLDEFFISFVKKIKNAHNLPEQGGMQTNKTILTSIKCSNCYKPMGIKTASTGVFLSCSGYNLSKIPCKTTFNCIPEKELLNIFKKNNYFYDKHIILPNISRCKKCNFLMDIYIVDNRYKIYICGNNPICDNYEVEQNIIFYQENSLFIKCDKCHDNMYIQIGRFGKYLACINQNCKNTRNIFKNGQIAPPKEEPIPLPELKCTKSNSYFVLRNGTSGIFLAANTFPESRETRPLLVEELILIKDRIAKKFDYLTTAPIVDPYGNKTIIVFNRKTKQQYITSKKNNKITNWQAHYIDGKWITNNK</sequence>
<dbReference type="SMART" id="SM00436">
    <property type="entry name" value="TOP1Bc"/>
    <property type="match status" value="1"/>
</dbReference>
<feature type="site" description="Interaction with DNA" evidence="12">
    <location>
        <position position="185"/>
    </location>
</feature>
<feature type="site" description="Interaction with DNA" evidence="12">
    <location>
        <position position="508"/>
    </location>
</feature>
<feature type="active site" description="O-(5'-phospho-DNA)-tyrosine intermediate" evidence="12">
    <location>
        <position position="320"/>
    </location>
</feature>
<dbReference type="Gene3D" id="2.20.25.10">
    <property type="match status" value="1"/>
</dbReference>
<keyword evidence="10 12" id="KW-0413">Isomerase</keyword>
<evidence type="ECO:0000256" key="10">
    <source>
        <dbReference type="ARBA" id="ARBA00023235"/>
    </source>
</evidence>
<feature type="domain" description="Toprim" evidence="13">
    <location>
        <begin position="3"/>
        <end position="143"/>
    </location>
</feature>
<dbReference type="InterPro" id="IPR028612">
    <property type="entry name" value="Topoisom_1_IA"/>
</dbReference>
<dbReference type="InterPro" id="IPR000380">
    <property type="entry name" value="Topo_IA"/>
</dbReference>
<dbReference type="PRINTS" id="PR00417">
    <property type="entry name" value="PRTPISMRASEI"/>
</dbReference>
<dbReference type="Pfam" id="PF21372">
    <property type="entry name" value="Zn_ribbon_bTOP1"/>
    <property type="match status" value="1"/>
</dbReference>
<dbReference type="SMART" id="SM00437">
    <property type="entry name" value="TOP1Ac"/>
    <property type="match status" value="1"/>
</dbReference>
<comment type="function">
    <text evidence="11 12">Releases the supercoiling and torsional tension of DNA, which is introduced during the DNA replication and transcription, by transiently cleaving and rejoining one strand of the DNA duplex. Introduces a single-strand break via transesterification at a target site in duplex DNA. The scissile phosphodiester is attacked by the catalytic tyrosine of the enzyme, resulting in the formation of a DNA-(5'-phosphotyrosyl)-enzyme intermediate and the expulsion of a 3'-OH DNA strand. The free DNA strand then undergoes passage around the unbroken strand, thus removing DNA supercoils. Finally, in the religation step, the DNA 3'-OH attacks the covalent intermediate to expel the active-site tyrosine and restore the DNA phosphodiester backbone.</text>
</comment>
<feature type="site" description="Interaction with DNA" evidence="12">
    <location>
        <position position="33"/>
    </location>
</feature>
<dbReference type="Gene3D" id="1.10.290.10">
    <property type="entry name" value="Topoisomerase I, domain 4"/>
    <property type="match status" value="1"/>
</dbReference>
<dbReference type="InterPro" id="IPR034149">
    <property type="entry name" value="TOPRIM_TopoI"/>
</dbReference>
<keyword evidence="8 12" id="KW-0799">Topoisomerase</keyword>
<evidence type="ECO:0000256" key="6">
    <source>
        <dbReference type="ARBA" id="ARBA00022833"/>
    </source>
</evidence>
<dbReference type="InterPro" id="IPR005733">
    <property type="entry name" value="TopoI_bac-type"/>
</dbReference>
<dbReference type="InterPro" id="IPR013497">
    <property type="entry name" value="Topo_IA_cen"/>
</dbReference>
<evidence type="ECO:0000256" key="2">
    <source>
        <dbReference type="ARBA" id="ARBA00009446"/>
    </source>
</evidence>
<feature type="domain" description="Topo IA-type catalytic" evidence="14">
    <location>
        <begin position="159"/>
        <end position="577"/>
    </location>
</feature>
<organism evidence="15">
    <name type="scientific">Candidatus Aschnera chinzeii</name>
    <dbReference type="NCBI Taxonomy" id="1485666"/>
    <lineage>
        <taxon>Bacteria</taxon>
        <taxon>Pseudomonadati</taxon>
        <taxon>Pseudomonadota</taxon>
        <taxon>Gammaproteobacteria</taxon>
        <taxon>Enterobacterales</taxon>
        <taxon>Enterobacteriaceae</taxon>
        <taxon>Candidatus Aschnera</taxon>
    </lineage>
</organism>
<feature type="site" description="Interaction with DNA" evidence="12">
    <location>
        <position position="322"/>
    </location>
</feature>
<dbReference type="CDD" id="cd00186">
    <property type="entry name" value="TOP1Ac"/>
    <property type="match status" value="1"/>
</dbReference>
<dbReference type="AlphaFoldDB" id="A0AAT9G586"/>
<dbReference type="FunFam" id="1.10.290.10:FF:000002">
    <property type="entry name" value="DNA topoisomerase 1"/>
    <property type="match status" value="1"/>
</dbReference>
<dbReference type="Pfam" id="PF08272">
    <property type="entry name" value="Zn_Ribbon_Topo"/>
    <property type="match status" value="2"/>
</dbReference>
<evidence type="ECO:0000256" key="11">
    <source>
        <dbReference type="ARBA" id="ARBA00053060"/>
    </source>
</evidence>
<feature type="site" description="Interaction with DNA" evidence="12">
    <location>
        <position position="178"/>
    </location>
</feature>
<dbReference type="Gene3D" id="1.10.460.10">
    <property type="entry name" value="Topoisomerase I, domain 2"/>
    <property type="match status" value="1"/>
</dbReference>
<dbReference type="InterPro" id="IPR013498">
    <property type="entry name" value="Topo_IA_Znf"/>
</dbReference>
<feature type="region of interest" description="Interaction with DNA" evidence="12">
    <location>
        <begin position="193"/>
        <end position="198"/>
    </location>
</feature>
<comment type="subunit">
    <text evidence="12">Monomer.</text>
</comment>
<dbReference type="Gene3D" id="2.70.20.10">
    <property type="entry name" value="Topoisomerase I, domain 3"/>
    <property type="match status" value="1"/>
</dbReference>
<comment type="similarity">
    <text evidence="2 12">Belongs to the type IA topoisomerase family.</text>
</comment>
<dbReference type="PROSITE" id="PS52039">
    <property type="entry name" value="TOPO_IA_2"/>
    <property type="match status" value="1"/>
</dbReference>
<feature type="site" description="Interaction with DNA" evidence="12">
    <location>
        <position position="173"/>
    </location>
</feature>
<dbReference type="SUPFAM" id="SSF57783">
    <property type="entry name" value="Zinc beta-ribbon"/>
    <property type="match status" value="3"/>
</dbReference>